<gene>
    <name evidence="3" type="ORF">LE_TR4156_c0_g1_i1_g.13728</name>
</gene>
<evidence type="ECO:0000259" key="2">
    <source>
        <dbReference type="SMART" id="SM01227"/>
    </source>
</evidence>
<proteinExistence type="predicted"/>
<dbReference type="AlphaFoldDB" id="A0A1J3H8M4"/>
<protein>
    <recommendedName>
        <fullName evidence="2">GCK domain-containing protein</fullName>
    </recommendedName>
</protein>
<feature type="compositionally biased region" description="Acidic residues" evidence="1">
    <location>
        <begin position="44"/>
        <end position="54"/>
    </location>
</feature>
<dbReference type="PANTHER" id="PTHR34357">
    <property type="entry name" value="F7A19.14 PROTEIN-RELATED"/>
    <property type="match status" value="1"/>
</dbReference>
<sequence length="186" mass="20417">MGSANSVSMAFSDEDSWANQGQFSQDGEESRTLIEDSKEKEKAEADEEEEEESGECGLCTFIKGGECKEAWIALEKCVEEEAEEESDASKCSEVRLMFKTCIFDNPVYYEPVIAGQAKVVARMLSELEAEKEAILNGEAAAIAKALNKLRTEEQPLVPAEAAAIAKAYRELEAEKKEEADVSKGNE</sequence>
<organism evidence="3">
    <name type="scientific">Noccaea caerulescens</name>
    <name type="common">Alpine penny-cress</name>
    <name type="synonym">Thlaspi caerulescens</name>
    <dbReference type="NCBI Taxonomy" id="107243"/>
    <lineage>
        <taxon>Eukaryota</taxon>
        <taxon>Viridiplantae</taxon>
        <taxon>Streptophyta</taxon>
        <taxon>Embryophyta</taxon>
        <taxon>Tracheophyta</taxon>
        <taxon>Spermatophyta</taxon>
        <taxon>Magnoliopsida</taxon>
        <taxon>eudicotyledons</taxon>
        <taxon>Gunneridae</taxon>
        <taxon>Pentapetalae</taxon>
        <taxon>rosids</taxon>
        <taxon>malvids</taxon>
        <taxon>Brassicales</taxon>
        <taxon>Brassicaceae</taxon>
        <taxon>Coluteocarpeae</taxon>
        <taxon>Noccaea</taxon>
    </lineage>
</organism>
<dbReference type="Pfam" id="PF07802">
    <property type="entry name" value="GCK"/>
    <property type="match status" value="1"/>
</dbReference>
<evidence type="ECO:0000256" key="1">
    <source>
        <dbReference type="SAM" id="MobiDB-lite"/>
    </source>
</evidence>
<feature type="domain" description="GCK" evidence="2">
    <location>
        <begin position="54"/>
        <end position="127"/>
    </location>
</feature>
<dbReference type="InterPro" id="IPR012891">
    <property type="entry name" value="GCK_dom"/>
</dbReference>
<reference evidence="3" key="1">
    <citation type="submission" date="2016-07" db="EMBL/GenBank/DDBJ databases">
        <title>De novo transcriptome assembly of four accessions of the metal hyperaccumulator plant Noccaea caerulescens.</title>
        <authorList>
            <person name="Blande D."/>
            <person name="Halimaa P."/>
            <person name="Tervahauta A.I."/>
            <person name="Aarts M.G."/>
            <person name="Karenlampi S.O."/>
        </authorList>
    </citation>
    <scope>NUCLEOTIDE SEQUENCE</scope>
</reference>
<dbReference type="SMART" id="SM01227">
    <property type="entry name" value="GCK"/>
    <property type="match status" value="1"/>
</dbReference>
<name>A0A1J3H8M4_NOCCA</name>
<evidence type="ECO:0000313" key="3">
    <source>
        <dbReference type="EMBL" id="JAU64681.1"/>
    </source>
</evidence>
<feature type="region of interest" description="Disordered" evidence="1">
    <location>
        <begin position="1"/>
        <end position="55"/>
    </location>
</feature>
<feature type="compositionally biased region" description="Basic and acidic residues" evidence="1">
    <location>
        <begin position="28"/>
        <end position="43"/>
    </location>
</feature>
<accession>A0A1J3H8M4</accession>
<dbReference type="PANTHER" id="PTHR34357:SF4">
    <property type="entry name" value="GCK DOMAIN-CONTAINING PROTEIN"/>
    <property type="match status" value="1"/>
</dbReference>
<dbReference type="EMBL" id="GEVL01012660">
    <property type="protein sequence ID" value="JAU64681.1"/>
    <property type="molecule type" value="Transcribed_RNA"/>
</dbReference>